<protein>
    <submittedName>
        <fullName evidence="3">Putative membrane protein</fullName>
    </submittedName>
</protein>
<feature type="domain" description="DUF2061" evidence="2">
    <location>
        <begin position="76"/>
        <end position="123"/>
    </location>
</feature>
<dbReference type="RefSeq" id="WP_183558708.1">
    <property type="nucleotide sequence ID" value="NZ_JACHBX010000008.1"/>
</dbReference>
<keyword evidence="1" id="KW-0812">Transmembrane</keyword>
<evidence type="ECO:0000259" key="2">
    <source>
        <dbReference type="Pfam" id="PF09834"/>
    </source>
</evidence>
<keyword evidence="1" id="KW-1133">Transmembrane helix</keyword>
<keyword evidence="4" id="KW-1185">Reference proteome</keyword>
<comment type="caution">
    <text evidence="3">The sequence shown here is derived from an EMBL/GenBank/DDBJ whole genome shotgun (WGS) entry which is preliminary data.</text>
</comment>
<name>A0A7W9X4Y9_9BURK</name>
<organism evidence="3 4">
    <name type="scientific">Massilia aurea</name>
    <dbReference type="NCBI Taxonomy" id="373040"/>
    <lineage>
        <taxon>Bacteria</taxon>
        <taxon>Pseudomonadati</taxon>
        <taxon>Pseudomonadota</taxon>
        <taxon>Betaproteobacteria</taxon>
        <taxon>Burkholderiales</taxon>
        <taxon>Oxalobacteraceae</taxon>
        <taxon>Telluria group</taxon>
        <taxon>Massilia</taxon>
    </lineage>
</organism>
<reference evidence="3 4" key="1">
    <citation type="submission" date="2020-08" db="EMBL/GenBank/DDBJ databases">
        <title>The Agave Microbiome: Exploring the role of microbial communities in plant adaptations to desert environments.</title>
        <authorList>
            <person name="Partida-Martinez L.P."/>
        </authorList>
    </citation>
    <scope>NUCLEOTIDE SEQUENCE [LARGE SCALE GENOMIC DNA]</scope>
    <source>
        <strain evidence="3 4">AT3.2</strain>
    </source>
</reference>
<evidence type="ECO:0000313" key="4">
    <source>
        <dbReference type="Proteomes" id="UP000540787"/>
    </source>
</evidence>
<proteinExistence type="predicted"/>
<evidence type="ECO:0000313" key="3">
    <source>
        <dbReference type="EMBL" id="MBB6136581.1"/>
    </source>
</evidence>
<feature type="transmembrane region" description="Helical" evidence="1">
    <location>
        <begin position="12"/>
        <end position="38"/>
    </location>
</feature>
<dbReference type="Pfam" id="PF09834">
    <property type="entry name" value="DUF2061"/>
    <property type="match status" value="2"/>
</dbReference>
<dbReference type="InterPro" id="IPR018638">
    <property type="entry name" value="DUF2061_membrane"/>
</dbReference>
<evidence type="ECO:0000256" key="1">
    <source>
        <dbReference type="SAM" id="Phobius"/>
    </source>
</evidence>
<feature type="domain" description="DUF2061" evidence="2">
    <location>
        <begin position="5"/>
        <end position="55"/>
    </location>
</feature>
<dbReference type="EMBL" id="JACHBX010000008">
    <property type="protein sequence ID" value="MBB6136581.1"/>
    <property type="molecule type" value="Genomic_DNA"/>
</dbReference>
<gene>
    <name evidence="3" type="ORF">HD842_004773</name>
</gene>
<dbReference type="Proteomes" id="UP000540787">
    <property type="component" value="Unassembled WGS sequence"/>
</dbReference>
<sequence>MVVAAKKTSQVITHMAIAFAIAYALTGSVMFSGLAIIIEPVINVLLLPFHEKAWEAIRARARSERERYTRRAAEKVSQTALHMVVGFTVIYCATGSLASGGIAAILEPVCNVLLLPIHDRFWDRLELRVAAQHSAA</sequence>
<keyword evidence="1" id="KW-0472">Membrane</keyword>
<feature type="transmembrane region" description="Helical" evidence="1">
    <location>
        <begin position="80"/>
        <end position="106"/>
    </location>
</feature>
<dbReference type="AlphaFoldDB" id="A0A7W9X4Y9"/>
<accession>A0A7W9X4Y9</accession>